<protein>
    <recommendedName>
        <fullName evidence="7">Succinate dehydrogenase (Ubiquinone) flavoprotein subunit</fullName>
    </recommendedName>
</protein>
<feature type="region of interest" description="Disordered" evidence="2">
    <location>
        <begin position="636"/>
        <end position="698"/>
    </location>
</feature>
<dbReference type="Pfam" id="PF12828">
    <property type="entry name" value="PXB"/>
    <property type="match status" value="1"/>
</dbReference>
<accession>A0A0D2C2U1</accession>
<dbReference type="InterPro" id="IPR024555">
    <property type="entry name" value="PX-associated"/>
</dbReference>
<feature type="compositionally biased region" description="Basic and acidic residues" evidence="2">
    <location>
        <begin position="672"/>
        <end position="681"/>
    </location>
</feature>
<feature type="compositionally biased region" description="Basic and acidic residues" evidence="2">
    <location>
        <begin position="601"/>
        <end position="610"/>
    </location>
</feature>
<evidence type="ECO:0000313" key="6">
    <source>
        <dbReference type="Proteomes" id="UP000054342"/>
    </source>
</evidence>
<dbReference type="RefSeq" id="XP_013319731.1">
    <property type="nucleotide sequence ID" value="XM_013464277.1"/>
</dbReference>
<evidence type="ECO:0000256" key="1">
    <source>
        <dbReference type="SAM" id="Coils"/>
    </source>
</evidence>
<evidence type="ECO:0000313" key="5">
    <source>
        <dbReference type="EMBL" id="KIW59146.1"/>
    </source>
</evidence>
<evidence type="ECO:0000259" key="3">
    <source>
        <dbReference type="Pfam" id="PF12825"/>
    </source>
</evidence>
<dbReference type="Proteomes" id="UP000054342">
    <property type="component" value="Unassembled WGS sequence"/>
</dbReference>
<organism evidence="5 6">
    <name type="scientific">Exophiala xenobiotica</name>
    <dbReference type="NCBI Taxonomy" id="348802"/>
    <lineage>
        <taxon>Eukaryota</taxon>
        <taxon>Fungi</taxon>
        <taxon>Dikarya</taxon>
        <taxon>Ascomycota</taxon>
        <taxon>Pezizomycotina</taxon>
        <taxon>Eurotiomycetes</taxon>
        <taxon>Chaetothyriomycetidae</taxon>
        <taxon>Chaetothyriales</taxon>
        <taxon>Herpotrichiellaceae</taxon>
        <taxon>Exophiala</taxon>
    </lineage>
</organism>
<dbReference type="EMBL" id="KN847318">
    <property type="protein sequence ID" value="KIW59146.1"/>
    <property type="molecule type" value="Genomic_DNA"/>
</dbReference>
<gene>
    <name evidence="5" type="ORF">PV05_03621</name>
</gene>
<feature type="domain" description="PX" evidence="3">
    <location>
        <begin position="163"/>
        <end position="349"/>
    </location>
</feature>
<dbReference type="OrthoDB" id="2117459at2759"/>
<keyword evidence="6" id="KW-1185">Reference proteome</keyword>
<dbReference type="HOGENOM" id="CLU_024451_0_0_1"/>
<name>A0A0D2C2U1_9EURO</name>
<dbReference type="STRING" id="348802.A0A0D2C2U1"/>
<feature type="domain" description="PX" evidence="3">
    <location>
        <begin position="359"/>
        <end position="484"/>
    </location>
</feature>
<dbReference type="GO" id="GO:0035091">
    <property type="term" value="F:phosphatidylinositol binding"/>
    <property type="evidence" value="ECO:0007669"/>
    <property type="project" value="TreeGrafter"/>
</dbReference>
<dbReference type="Pfam" id="PF12825">
    <property type="entry name" value="DUF3818"/>
    <property type="match status" value="2"/>
</dbReference>
<feature type="region of interest" description="Disordered" evidence="2">
    <location>
        <begin position="488"/>
        <end position="507"/>
    </location>
</feature>
<proteinExistence type="predicted"/>
<dbReference type="InterPro" id="IPR024554">
    <property type="entry name" value="LEC1-like_C"/>
</dbReference>
<evidence type="ECO:0000256" key="2">
    <source>
        <dbReference type="SAM" id="MobiDB-lite"/>
    </source>
</evidence>
<dbReference type="GeneID" id="25325529"/>
<evidence type="ECO:0008006" key="7">
    <source>
        <dbReference type="Google" id="ProtNLM"/>
    </source>
</evidence>
<feature type="coiled-coil region" evidence="1">
    <location>
        <begin position="278"/>
        <end position="305"/>
    </location>
</feature>
<feature type="compositionally biased region" description="Pro residues" evidence="2">
    <location>
        <begin position="576"/>
        <end position="585"/>
    </location>
</feature>
<reference evidence="5 6" key="1">
    <citation type="submission" date="2015-01" db="EMBL/GenBank/DDBJ databases">
        <title>The Genome Sequence of Exophiala xenobiotica CBS118157.</title>
        <authorList>
            <consortium name="The Broad Institute Genomics Platform"/>
            <person name="Cuomo C."/>
            <person name="de Hoog S."/>
            <person name="Gorbushina A."/>
            <person name="Stielow B."/>
            <person name="Teixiera M."/>
            <person name="Abouelleil A."/>
            <person name="Chapman S.B."/>
            <person name="Priest M."/>
            <person name="Young S.K."/>
            <person name="Wortman J."/>
            <person name="Nusbaum C."/>
            <person name="Birren B."/>
        </authorList>
    </citation>
    <scope>NUCLEOTIDE SEQUENCE [LARGE SCALE GENOMIC DNA]</scope>
    <source>
        <strain evidence="5 6">CBS 118157</strain>
    </source>
</reference>
<keyword evidence="1" id="KW-0175">Coiled coil</keyword>
<dbReference type="PANTHER" id="PTHR47185">
    <property type="entry name" value="PX DOMAIN-CONTAINING PROTEIN YPR097W"/>
    <property type="match status" value="1"/>
</dbReference>
<dbReference type="PANTHER" id="PTHR47185:SF2">
    <property type="entry name" value="FUNGAL PROTEIN"/>
    <property type="match status" value="1"/>
</dbReference>
<evidence type="ECO:0000259" key="4">
    <source>
        <dbReference type="Pfam" id="PF12828"/>
    </source>
</evidence>
<feature type="region of interest" description="Disordered" evidence="2">
    <location>
        <begin position="569"/>
        <end position="623"/>
    </location>
</feature>
<feature type="domain" description="PX-associated" evidence="4">
    <location>
        <begin position="4"/>
        <end position="122"/>
    </location>
</feature>
<dbReference type="AlphaFoldDB" id="A0A0D2C2U1"/>
<sequence>MSEEVLSTTRTAALFDILTHYNTYAEIRDFRKPGSLAQYGPPFHYEDQKPSTSPALQTLVSRFLLNLPGLNNLPEKWWKVQCHNIIENLEHANLSESYDKGVIGSRKTVATAISALVEYPVRGTYGGLPEKNSQHADYDTSNAEDLSRAFRDFVNNAVYDNVLEEMVNKTAQTDRLEDHPPLTKAVHEFVLVNLASLMHYTLILSPKGQYLLKLVDNANKLVPYLVIKQTVRIGNVATMINAMVKVGLAKMSVASVTNWIGLTQNSDEGMNLMQTIISTVLNWDIKDLESRASKLERERAKLGKEQLRILKEYTTKPQHEQDRIRKESLTQSISIVAAILKDSKCSSTELTDFHHTQALDYLSIQLSIRDRKQLIQVLCKSSPDHLTTSVREVVDAYEPVIRRMHKAVDLSGTVTDFEYFLRDLIKLARIQTDKSGKSIIPTVGDFVQLLRKHQRSCHVFMHQCCKNDKELTGWYLEWAKEAASHFKREPDTDFDPSSAEFQEKGAGSLTPHLHDMFKSLPEDRQSQIIPILDSHSSFLDKMHAQSSARLQNVLRSPPSKTPAIAKIFSGSASRPPSRPASPGPGSPVERTHSVPPPDPSDTSKEIKDSPTPEVSSSPGPGSFLARWQALLDATPITPLTQSGPPKAASSPEVVQSSATDVDGSRLVNFGQEEAKGERIRVDQGPTKRKSSTHEARERQKQLKIVIDAMGEDFRNLLAEKTCYW</sequence>
<dbReference type="InterPro" id="IPR047168">
    <property type="entry name" value="LEC1-like"/>
</dbReference>